<dbReference type="SUPFAM" id="SSF55136">
    <property type="entry name" value="Probable bacterial effector-binding domain"/>
    <property type="match status" value="1"/>
</dbReference>
<dbReference type="RefSeq" id="WP_029161875.1">
    <property type="nucleotide sequence ID" value="NZ_CP009933.1"/>
</dbReference>
<evidence type="ECO:0000313" key="3">
    <source>
        <dbReference type="Proteomes" id="UP000033115"/>
    </source>
</evidence>
<dbReference type="InterPro" id="IPR011256">
    <property type="entry name" value="Reg_factor_effector_dom_sf"/>
</dbReference>
<organism evidence="2 3">
    <name type="scientific">Clostridium scatologenes</name>
    <dbReference type="NCBI Taxonomy" id="1548"/>
    <lineage>
        <taxon>Bacteria</taxon>
        <taxon>Bacillati</taxon>
        <taxon>Bacillota</taxon>
        <taxon>Clostridia</taxon>
        <taxon>Eubacteriales</taxon>
        <taxon>Clostridiaceae</taxon>
        <taxon>Clostridium</taxon>
    </lineage>
</organism>
<name>A0A0E3GQP6_CLOSL</name>
<protein>
    <recommendedName>
        <fullName evidence="1">GyrI-like small molecule binding domain-containing protein</fullName>
    </recommendedName>
</protein>
<gene>
    <name evidence="2" type="ORF">CSCA_1811</name>
</gene>
<evidence type="ECO:0000259" key="1">
    <source>
        <dbReference type="Pfam" id="PF06445"/>
    </source>
</evidence>
<dbReference type="InterPro" id="IPR008319">
    <property type="entry name" value="GyrI-like_CCH_Lin2189-like"/>
</dbReference>
<sequence length="205" mass="24172">MKHEWRKHEKELYLPKAIPELVKIPKQKFFMIKGKGNPNDEDFSERIGVLYTMSYAVRMMPKNGFTPEGYFEYTVYPLEGLWDLTEKGKKAEILNKDELLYTIMIRQPDFVDENVAQKALAIACKKKPHPLLDEIVFDELEDGLSIQMLHKGSYDNEPENFAKMKEFMENSGLQRKSMIHREIYLSDARKVEEDKLKTVLRYMVK</sequence>
<dbReference type="Pfam" id="PF06445">
    <property type="entry name" value="GyrI-like"/>
    <property type="match status" value="1"/>
</dbReference>
<reference evidence="2 3" key="1">
    <citation type="journal article" date="2015" name="J. Biotechnol.">
        <title>Complete genome sequence of a malodorant-producing acetogen, Clostridium scatologenes ATCC 25775(T).</title>
        <authorList>
            <person name="Zhu Z."/>
            <person name="Guo T."/>
            <person name="Zheng H."/>
            <person name="Song T."/>
            <person name="Ouyang P."/>
            <person name="Xie J."/>
        </authorList>
    </citation>
    <scope>NUCLEOTIDE SEQUENCE [LARGE SCALE GENOMIC DNA]</scope>
    <source>
        <strain evidence="2 3">ATCC 25775</strain>
    </source>
</reference>
<dbReference type="EMBL" id="CP009933">
    <property type="protein sequence ID" value="AKA68936.1"/>
    <property type="molecule type" value="Genomic_DNA"/>
</dbReference>
<feature type="domain" description="GyrI-like small molecule binding" evidence="1">
    <location>
        <begin position="19"/>
        <end position="199"/>
    </location>
</feature>
<evidence type="ECO:0000313" key="2">
    <source>
        <dbReference type="EMBL" id="AKA68936.1"/>
    </source>
</evidence>
<proteinExistence type="predicted"/>
<dbReference type="PIRSF" id="PIRSF031644">
    <property type="entry name" value="UCP031644"/>
    <property type="match status" value="1"/>
</dbReference>
<dbReference type="KEGG" id="csq:CSCA_1811"/>
<dbReference type="InterPro" id="IPR029442">
    <property type="entry name" value="GyrI-like"/>
</dbReference>
<accession>A0A0E3GQP6</accession>
<dbReference type="AlphaFoldDB" id="A0A0E3GQP6"/>
<dbReference type="Gene3D" id="3.20.80.10">
    <property type="entry name" value="Regulatory factor, effector binding domain"/>
    <property type="match status" value="1"/>
</dbReference>
<dbReference type="HOGENOM" id="CLU_083625_0_0_9"/>
<dbReference type="Proteomes" id="UP000033115">
    <property type="component" value="Chromosome"/>
</dbReference>
<keyword evidence="3" id="KW-1185">Reference proteome</keyword>